<dbReference type="Proteomes" id="UP000077349">
    <property type="component" value="Unassembled WGS sequence"/>
</dbReference>
<evidence type="ECO:0000313" key="2">
    <source>
        <dbReference type="EMBL" id="OAG75972.1"/>
    </source>
</evidence>
<accession>A0A177G6T7</accession>
<feature type="domain" description="DUF4113" evidence="1">
    <location>
        <begin position="1"/>
        <end position="47"/>
    </location>
</feature>
<evidence type="ECO:0000313" key="3">
    <source>
        <dbReference type="Proteomes" id="UP000077349"/>
    </source>
</evidence>
<dbReference type="EMBL" id="LVHD01000018">
    <property type="protein sequence ID" value="OAG75972.1"/>
    <property type="molecule type" value="Genomic_DNA"/>
</dbReference>
<organism evidence="2 3">
    <name type="scientific">Acetobacter malorum</name>
    <dbReference type="NCBI Taxonomy" id="178901"/>
    <lineage>
        <taxon>Bacteria</taxon>
        <taxon>Pseudomonadati</taxon>
        <taxon>Pseudomonadota</taxon>
        <taxon>Alphaproteobacteria</taxon>
        <taxon>Acetobacterales</taxon>
        <taxon>Acetobacteraceae</taxon>
        <taxon>Acetobacter</taxon>
    </lineage>
</organism>
<sequence length="51" mass="5950">MDAMDTINRRFGRESIKPLSTGVERAWRPRQGMLSPRFTTEFGEVMEARSF</sequence>
<dbReference type="AlphaFoldDB" id="A0A177G6T7"/>
<gene>
    <name evidence="2" type="ORF">Amal_01742</name>
</gene>
<proteinExistence type="predicted"/>
<comment type="caution">
    <text evidence="2">The sequence shown here is derived from an EMBL/GenBank/DDBJ whole genome shotgun (WGS) entry which is preliminary data.</text>
</comment>
<dbReference type="PATRIC" id="fig|178901.16.peg.1856"/>
<dbReference type="Pfam" id="PF13438">
    <property type="entry name" value="DUF4113"/>
    <property type="match status" value="1"/>
</dbReference>
<protein>
    <submittedName>
        <fullName evidence="2">DNA polymerase IV</fullName>
    </submittedName>
</protein>
<evidence type="ECO:0000259" key="1">
    <source>
        <dbReference type="Pfam" id="PF13438"/>
    </source>
</evidence>
<dbReference type="InterPro" id="IPR025188">
    <property type="entry name" value="DUF4113"/>
</dbReference>
<name>A0A177G6T7_9PROT</name>
<reference evidence="2 3" key="1">
    <citation type="submission" date="2016-03" db="EMBL/GenBank/DDBJ databases">
        <title>Draft genome sequence of Acetobacter malorum CECT 7742, a strain isolated from strawberry vinegar.</title>
        <authorList>
            <person name="Sainz F."/>
            <person name="Mas A."/>
            <person name="Torija M.J."/>
        </authorList>
    </citation>
    <scope>NUCLEOTIDE SEQUENCE [LARGE SCALE GENOMIC DNA]</scope>
    <source>
        <strain evidence="2 3">CECT 7742</strain>
    </source>
</reference>